<dbReference type="InterPro" id="IPR029069">
    <property type="entry name" value="HotDog_dom_sf"/>
</dbReference>
<dbReference type="STRING" id="322104.A3GG42"/>
<gene>
    <name evidence="2" type="ORF">PICST_34276</name>
</gene>
<dbReference type="Pfam" id="PF03061">
    <property type="entry name" value="4HBT"/>
    <property type="match status" value="1"/>
</dbReference>
<proteinExistence type="predicted"/>
<dbReference type="Proteomes" id="UP000002258">
    <property type="component" value="Chromosome 1"/>
</dbReference>
<comment type="caution">
    <text evidence="2">The sequence shown here is derived from an EMBL/GenBank/DDBJ whole genome shotgun (WGS) entry which is preliminary data.</text>
</comment>
<dbReference type="GeneID" id="4851241"/>
<name>A3GG42_PICST</name>
<reference evidence="2 3" key="1">
    <citation type="journal article" date="2007" name="Nat. Biotechnol.">
        <title>Genome sequence of the lignocellulose-bioconverting and xylose-fermenting yeast Pichia stipitis.</title>
        <authorList>
            <person name="Jeffries T.W."/>
            <person name="Grigoriev I.V."/>
            <person name="Grimwood J."/>
            <person name="Laplaza J.M."/>
            <person name="Aerts A."/>
            <person name="Salamov A."/>
            <person name="Schmutz J."/>
            <person name="Lindquist E."/>
            <person name="Dehal P."/>
            <person name="Shapiro H."/>
            <person name="Jin Y.S."/>
            <person name="Passoth V."/>
            <person name="Richardson P.M."/>
        </authorList>
    </citation>
    <scope>NUCLEOTIDE SEQUENCE [LARGE SCALE GENOMIC DNA]</scope>
    <source>
        <strain evidence="3">ATCC 58785 / CBS 6054 / NBRC 10063 / NRRL Y-11545</strain>
    </source>
</reference>
<dbReference type="SUPFAM" id="SSF54637">
    <property type="entry name" value="Thioesterase/thiol ester dehydrase-isomerase"/>
    <property type="match status" value="1"/>
</dbReference>
<dbReference type="InterPro" id="IPR052061">
    <property type="entry name" value="PTE-AB_protein"/>
</dbReference>
<evidence type="ECO:0000259" key="1">
    <source>
        <dbReference type="Pfam" id="PF03061"/>
    </source>
</evidence>
<dbReference type="AlphaFoldDB" id="A3GG42"/>
<dbReference type="eggNOG" id="KOG4781">
    <property type="taxonomic scope" value="Eukaryota"/>
</dbReference>
<sequence length="224" mass="25038">MFKRIVRTSTPLLALAVGVAAFPVGWRKGNLRDKKILHINEAVVEQIEQTEDYKNLVADPKNVQYNSSHAFPDQHHKNYVGTGLLFGPNLFEIDPIVFLNEEAGEITSFYHLGDKLVSQDGQIHNGVVSTILDEGLCSAGFPLLPSKKGVTASLSIDFKNQAPPGSTVVLRAKVVEHKRRKVVIEGSLETLPFKKGEKPLKIAESRCVLVEPKWFKYFSWFQII</sequence>
<dbReference type="InterPro" id="IPR006683">
    <property type="entry name" value="Thioestr_dom"/>
</dbReference>
<dbReference type="CDD" id="cd03443">
    <property type="entry name" value="PaaI_thioesterase"/>
    <property type="match status" value="1"/>
</dbReference>
<protein>
    <recommendedName>
        <fullName evidence="1">Thioesterase domain-containing protein</fullName>
    </recommendedName>
</protein>
<dbReference type="EMBL" id="AAVQ01000001">
    <property type="protein sequence ID" value="EAZ63867.1"/>
    <property type="molecule type" value="Genomic_DNA"/>
</dbReference>
<dbReference type="RefSeq" id="XP_001387890.1">
    <property type="nucleotide sequence ID" value="XM_001387853.1"/>
</dbReference>
<dbReference type="PANTHER" id="PTHR47260:SF4">
    <property type="entry name" value="MIOREX COMPLEX COMPONENT 3"/>
    <property type="match status" value="1"/>
</dbReference>
<dbReference type="KEGG" id="pic:PICST_34276"/>
<evidence type="ECO:0000313" key="2">
    <source>
        <dbReference type="EMBL" id="EAZ63867.1"/>
    </source>
</evidence>
<dbReference type="InParanoid" id="A3GG42"/>
<organism evidence="2 3">
    <name type="scientific">Scheffersomyces stipitis (strain ATCC 58785 / CBS 6054 / NBRC 10063 / NRRL Y-11545)</name>
    <name type="common">Yeast</name>
    <name type="synonym">Pichia stipitis</name>
    <dbReference type="NCBI Taxonomy" id="322104"/>
    <lineage>
        <taxon>Eukaryota</taxon>
        <taxon>Fungi</taxon>
        <taxon>Dikarya</taxon>
        <taxon>Ascomycota</taxon>
        <taxon>Saccharomycotina</taxon>
        <taxon>Pichiomycetes</taxon>
        <taxon>Debaryomycetaceae</taxon>
        <taxon>Scheffersomyces</taxon>
    </lineage>
</organism>
<dbReference type="FunCoup" id="A3GG42">
    <property type="interactions" value="27"/>
</dbReference>
<dbReference type="GO" id="GO:0005743">
    <property type="term" value="C:mitochondrial inner membrane"/>
    <property type="evidence" value="ECO:0007669"/>
    <property type="project" value="EnsemblFungi"/>
</dbReference>
<dbReference type="OMA" id="GRKCIIT"/>
<accession>A3GG42</accession>
<feature type="domain" description="Thioesterase" evidence="1">
    <location>
        <begin position="121"/>
        <end position="188"/>
    </location>
</feature>
<evidence type="ECO:0000313" key="3">
    <source>
        <dbReference type="Proteomes" id="UP000002258"/>
    </source>
</evidence>
<dbReference type="OrthoDB" id="506431at2759"/>
<dbReference type="HOGENOM" id="CLU_052827_2_2_1"/>
<dbReference type="PANTHER" id="PTHR47260">
    <property type="entry name" value="UPF0644 PROTEIN PB2B4.06"/>
    <property type="match status" value="1"/>
</dbReference>
<keyword evidence="3" id="KW-1185">Reference proteome</keyword>
<dbReference type="Gene3D" id="3.10.129.10">
    <property type="entry name" value="Hotdog Thioesterase"/>
    <property type="match status" value="1"/>
</dbReference>